<sequence length="370" mass="42511">MLRNKMAEFPNKVFTQSVGRSHRDKGISHKKKIHKPRHTSSQNWNVSTSSFSSTMSCPSSFTSDDSEQNIRSKLKKIKKEGIWPKECQKSSSQHTARHGSIKLKFKRNNGSEIKSKLDIRNGHKRKKKKKKYNNEHGHNSHNSFQHDLGNTGIKTSLSKYISIKTSPNGGASIVYMNYNDVKHLKEEHLQKLVDEFFRIVFEEKEEGIATHVMGVVHDAARDIPELVRYFGEKYPKQTVKTEILGKKKDIDTTCFVEYYNKVQETYQNGTFRCGGSLQFSLVGTRHEETGGYFPDMIDLIEKCPFLKPVMPWGKFSLLRMDDPQQSNDGPIFWVRPGEQMVPATEKSGSPYKRKRLETLFLAGMSQDTRV</sequence>
<accession>A0A7D9E8U7</accession>
<feature type="compositionally biased region" description="Basic residues" evidence="1">
    <location>
        <begin position="95"/>
        <end position="107"/>
    </location>
</feature>
<reference evidence="2" key="1">
    <citation type="submission" date="2020-04" db="EMBL/GenBank/DDBJ databases">
        <authorList>
            <person name="Alioto T."/>
            <person name="Alioto T."/>
            <person name="Gomez Garrido J."/>
        </authorList>
    </citation>
    <scope>NUCLEOTIDE SEQUENCE</scope>
    <source>
        <strain evidence="2">A484AB</strain>
    </source>
</reference>
<feature type="region of interest" description="Disordered" evidence="1">
    <location>
        <begin position="17"/>
        <end position="49"/>
    </location>
</feature>
<feature type="compositionally biased region" description="Basic residues" evidence="1">
    <location>
        <begin position="20"/>
        <end position="38"/>
    </location>
</feature>
<dbReference type="OrthoDB" id="6020087at2759"/>
<protein>
    <submittedName>
        <fullName evidence="2">Uncharacterized protein</fullName>
    </submittedName>
</protein>
<evidence type="ECO:0000313" key="2">
    <source>
        <dbReference type="EMBL" id="CAB4002680.1"/>
    </source>
</evidence>
<dbReference type="Proteomes" id="UP001152795">
    <property type="component" value="Unassembled WGS sequence"/>
</dbReference>
<gene>
    <name evidence="2" type="ORF">PACLA_8A068101</name>
</gene>
<feature type="region of interest" description="Disordered" evidence="1">
    <location>
        <begin position="81"/>
        <end position="148"/>
    </location>
</feature>
<name>A0A7D9E8U7_PARCT</name>
<comment type="caution">
    <text evidence="2">The sequence shown here is derived from an EMBL/GenBank/DDBJ whole genome shotgun (WGS) entry which is preliminary data.</text>
</comment>
<evidence type="ECO:0000256" key="1">
    <source>
        <dbReference type="SAM" id="MobiDB-lite"/>
    </source>
</evidence>
<organism evidence="2 3">
    <name type="scientific">Paramuricea clavata</name>
    <name type="common">Red gorgonian</name>
    <name type="synonym">Violescent sea-whip</name>
    <dbReference type="NCBI Taxonomy" id="317549"/>
    <lineage>
        <taxon>Eukaryota</taxon>
        <taxon>Metazoa</taxon>
        <taxon>Cnidaria</taxon>
        <taxon>Anthozoa</taxon>
        <taxon>Octocorallia</taxon>
        <taxon>Malacalcyonacea</taxon>
        <taxon>Plexauridae</taxon>
        <taxon>Paramuricea</taxon>
    </lineage>
</organism>
<proteinExistence type="predicted"/>
<dbReference type="AlphaFoldDB" id="A0A7D9E8U7"/>
<feature type="compositionally biased region" description="Basic residues" evidence="1">
    <location>
        <begin position="122"/>
        <end position="131"/>
    </location>
</feature>
<dbReference type="EMBL" id="CACRXK020004418">
    <property type="protein sequence ID" value="CAB4002680.1"/>
    <property type="molecule type" value="Genomic_DNA"/>
</dbReference>
<evidence type="ECO:0000313" key="3">
    <source>
        <dbReference type="Proteomes" id="UP001152795"/>
    </source>
</evidence>
<keyword evidence="3" id="KW-1185">Reference proteome</keyword>
<feature type="compositionally biased region" description="Low complexity" evidence="1">
    <location>
        <begin position="39"/>
        <end position="49"/>
    </location>
</feature>